<protein>
    <submittedName>
        <fullName evidence="2">Sulfurtransferase</fullName>
    </submittedName>
</protein>
<reference evidence="2" key="1">
    <citation type="journal article" date="2014" name="Int. J. Syst. Evol. Microbiol.">
        <title>Complete genome sequence of Corynebacterium casei LMG S-19264T (=DSM 44701T), isolated from a smear-ripened cheese.</title>
        <authorList>
            <consortium name="US DOE Joint Genome Institute (JGI-PGF)"/>
            <person name="Walter F."/>
            <person name="Albersmeier A."/>
            <person name="Kalinowski J."/>
            <person name="Ruckert C."/>
        </authorList>
    </citation>
    <scope>NUCLEOTIDE SEQUENCE</scope>
    <source>
        <strain evidence="2">CCM 7905</strain>
    </source>
</reference>
<evidence type="ECO:0000259" key="1">
    <source>
        <dbReference type="PROSITE" id="PS50206"/>
    </source>
</evidence>
<dbReference type="Pfam" id="PF00581">
    <property type="entry name" value="Rhodanese"/>
    <property type="match status" value="1"/>
</dbReference>
<keyword evidence="3" id="KW-1185">Reference proteome</keyword>
<reference evidence="2" key="2">
    <citation type="submission" date="2020-09" db="EMBL/GenBank/DDBJ databases">
        <authorList>
            <person name="Sun Q."/>
            <person name="Sedlacek I."/>
        </authorList>
    </citation>
    <scope>NUCLEOTIDE SEQUENCE</scope>
    <source>
        <strain evidence="2">CCM 7905</strain>
    </source>
</reference>
<proteinExistence type="predicted"/>
<evidence type="ECO:0000313" key="2">
    <source>
        <dbReference type="EMBL" id="GGF90658.1"/>
    </source>
</evidence>
<organism evidence="2 3">
    <name type="scientific">Rhodococcoides trifolii</name>
    <dbReference type="NCBI Taxonomy" id="908250"/>
    <lineage>
        <taxon>Bacteria</taxon>
        <taxon>Bacillati</taxon>
        <taxon>Actinomycetota</taxon>
        <taxon>Actinomycetes</taxon>
        <taxon>Mycobacteriales</taxon>
        <taxon>Nocardiaceae</taxon>
        <taxon>Rhodococcoides</taxon>
    </lineage>
</organism>
<accession>A0A917FMY1</accession>
<dbReference type="PANTHER" id="PTHR43031:SF1">
    <property type="entry name" value="PYRIDINE NUCLEOTIDE-DISULPHIDE OXIDOREDUCTASE"/>
    <property type="match status" value="1"/>
</dbReference>
<dbReference type="SMART" id="SM00450">
    <property type="entry name" value="RHOD"/>
    <property type="match status" value="1"/>
</dbReference>
<dbReference type="AlphaFoldDB" id="A0A917FMY1"/>
<dbReference type="PANTHER" id="PTHR43031">
    <property type="entry name" value="FAD-DEPENDENT OXIDOREDUCTASE"/>
    <property type="match status" value="1"/>
</dbReference>
<dbReference type="SUPFAM" id="SSF52821">
    <property type="entry name" value="Rhodanese/Cell cycle control phosphatase"/>
    <property type="match status" value="1"/>
</dbReference>
<sequence length="105" mass="11172">MHVGDVPEPSSTAILLDVRENDEWEQGHAPGAIHIPLADVPTRMGELDPDADLYVVCKGGGRSAQAVRFLLHSGVEATNVDGGMVAWQQAGRPLITDDGRPASVY</sequence>
<comment type="caution">
    <text evidence="2">The sequence shown here is derived from an EMBL/GenBank/DDBJ whole genome shotgun (WGS) entry which is preliminary data.</text>
</comment>
<dbReference type="CDD" id="cd00158">
    <property type="entry name" value="RHOD"/>
    <property type="match status" value="1"/>
</dbReference>
<dbReference type="Proteomes" id="UP000654257">
    <property type="component" value="Unassembled WGS sequence"/>
</dbReference>
<dbReference type="Gene3D" id="3.40.250.10">
    <property type="entry name" value="Rhodanese-like domain"/>
    <property type="match status" value="1"/>
</dbReference>
<dbReference type="InterPro" id="IPR036873">
    <property type="entry name" value="Rhodanese-like_dom_sf"/>
</dbReference>
<feature type="domain" description="Rhodanese" evidence="1">
    <location>
        <begin position="9"/>
        <end position="96"/>
    </location>
</feature>
<gene>
    <name evidence="2" type="ORF">GCM10007304_00720</name>
</gene>
<dbReference type="InterPro" id="IPR001763">
    <property type="entry name" value="Rhodanese-like_dom"/>
</dbReference>
<evidence type="ECO:0000313" key="3">
    <source>
        <dbReference type="Proteomes" id="UP000654257"/>
    </source>
</evidence>
<dbReference type="EMBL" id="BMCU01000001">
    <property type="protein sequence ID" value="GGF90658.1"/>
    <property type="molecule type" value="Genomic_DNA"/>
</dbReference>
<dbReference type="PROSITE" id="PS50206">
    <property type="entry name" value="RHODANESE_3"/>
    <property type="match status" value="1"/>
</dbReference>
<dbReference type="InterPro" id="IPR050229">
    <property type="entry name" value="GlpE_sulfurtransferase"/>
</dbReference>
<name>A0A917FMY1_9NOCA</name>